<dbReference type="Pfam" id="PF00436">
    <property type="entry name" value="SSB"/>
    <property type="match status" value="1"/>
</dbReference>
<dbReference type="AlphaFoldDB" id="A0A3D8RWS0"/>
<evidence type="ECO:0008006" key="5">
    <source>
        <dbReference type="Google" id="ProtNLM"/>
    </source>
</evidence>
<dbReference type="Gene3D" id="2.40.50.140">
    <property type="entry name" value="Nucleic acid-binding proteins"/>
    <property type="match status" value="1"/>
</dbReference>
<organism evidence="3 4">
    <name type="scientific">Coleophoma crateriformis</name>
    <dbReference type="NCBI Taxonomy" id="565419"/>
    <lineage>
        <taxon>Eukaryota</taxon>
        <taxon>Fungi</taxon>
        <taxon>Dikarya</taxon>
        <taxon>Ascomycota</taxon>
        <taxon>Pezizomycotina</taxon>
        <taxon>Leotiomycetes</taxon>
        <taxon>Helotiales</taxon>
        <taxon>Dermateaceae</taxon>
        <taxon>Coleophoma</taxon>
    </lineage>
</organism>
<protein>
    <recommendedName>
        <fullName evidence="5">SsDNA binding protein</fullName>
    </recommendedName>
</protein>
<gene>
    <name evidence="3" type="ORF">BP5796_06300</name>
</gene>
<dbReference type="GO" id="GO:0006264">
    <property type="term" value="P:mitochondrial DNA replication"/>
    <property type="evidence" value="ECO:0007669"/>
    <property type="project" value="TreeGrafter"/>
</dbReference>
<evidence type="ECO:0000256" key="2">
    <source>
        <dbReference type="PROSITE-ProRule" id="PRU00252"/>
    </source>
</evidence>
<dbReference type="PANTHER" id="PTHR10302:SF0">
    <property type="entry name" value="SINGLE-STRANDED DNA-BINDING PROTEIN, MITOCHONDRIAL"/>
    <property type="match status" value="1"/>
</dbReference>
<evidence type="ECO:0000256" key="1">
    <source>
        <dbReference type="ARBA" id="ARBA00023125"/>
    </source>
</evidence>
<dbReference type="InterPro" id="IPR000424">
    <property type="entry name" value="Primosome_PriB/ssb"/>
</dbReference>
<evidence type="ECO:0000313" key="3">
    <source>
        <dbReference type="EMBL" id="RDW78448.1"/>
    </source>
</evidence>
<dbReference type="CDD" id="cd04496">
    <property type="entry name" value="SSB_OBF"/>
    <property type="match status" value="1"/>
</dbReference>
<dbReference type="GO" id="GO:0003697">
    <property type="term" value="F:single-stranded DNA binding"/>
    <property type="evidence" value="ECO:0007669"/>
    <property type="project" value="InterPro"/>
</dbReference>
<keyword evidence="1 2" id="KW-0238">DNA-binding</keyword>
<keyword evidence="4" id="KW-1185">Reference proteome</keyword>
<sequence>MLKSNSTRDITAISGLVKTPEQLANATTSSPTEVCARTNSPRSRPLSIYLPNLNDSLSYSPASNLFVYPEMSSFLLRRAVPVGARAFSTSTARSSFAKMTIVGRLGDVPAIEATSTGREILKYVVGTNSGPKDNQKTSWFRVVSFMDEGPQRDFIASLDKGTLVYVEGDASMSSYQDENQKTRTSLSIVQQRLEVLSPRKPSQ</sequence>
<dbReference type="PROSITE" id="PS50935">
    <property type="entry name" value="SSB"/>
    <property type="match status" value="1"/>
</dbReference>
<proteinExistence type="predicted"/>
<evidence type="ECO:0000313" key="4">
    <source>
        <dbReference type="Proteomes" id="UP000256328"/>
    </source>
</evidence>
<dbReference type="EMBL" id="PDLN01000008">
    <property type="protein sequence ID" value="RDW78448.1"/>
    <property type="molecule type" value="Genomic_DNA"/>
</dbReference>
<dbReference type="InterPro" id="IPR011344">
    <property type="entry name" value="ssDNA-bd"/>
</dbReference>
<dbReference type="GO" id="GO:0042645">
    <property type="term" value="C:mitochondrial nucleoid"/>
    <property type="evidence" value="ECO:0007669"/>
    <property type="project" value="TreeGrafter"/>
</dbReference>
<dbReference type="SUPFAM" id="SSF50249">
    <property type="entry name" value="Nucleic acid-binding proteins"/>
    <property type="match status" value="1"/>
</dbReference>
<accession>A0A3D8RWS0</accession>
<dbReference type="Proteomes" id="UP000256328">
    <property type="component" value="Unassembled WGS sequence"/>
</dbReference>
<dbReference type="PANTHER" id="PTHR10302">
    <property type="entry name" value="SINGLE-STRANDED DNA-BINDING PROTEIN"/>
    <property type="match status" value="1"/>
</dbReference>
<name>A0A3D8RWS0_9HELO</name>
<reference evidence="3 4" key="1">
    <citation type="journal article" date="2018" name="IMA Fungus">
        <title>IMA Genome-F 9: Draft genome sequence of Annulohypoxylon stygium, Aspergillus mulundensis, Berkeleyomyces basicola (syn. Thielaviopsis basicola), Ceratocystis smalleyi, two Cercospora beticola strains, Coleophoma cylindrospora, Fusarium fracticaudum, Phialophora cf. hyalina, and Morchella septimelata.</title>
        <authorList>
            <person name="Wingfield B.D."/>
            <person name="Bills G.F."/>
            <person name="Dong Y."/>
            <person name="Huang W."/>
            <person name="Nel W.J."/>
            <person name="Swalarsk-Parry B.S."/>
            <person name="Vaghefi N."/>
            <person name="Wilken P.M."/>
            <person name="An Z."/>
            <person name="de Beer Z.W."/>
            <person name="De Vos L."/>
            <person name="Chen L."/>
            <person name="Duong T.A."/>
            <person name="Gao Y."/>
            <person name="Hammerbacher A."/>
            <person name="Kikkert J.R."/>
            <person name="Li Y."/>
            <person name="Li H."/>
            <person name="Li K."/>
            <person name="Li Q."/>
            <person name="Liu X."/>
            <person name="Ma X."/>
            <person name="Naidoo K."/>
            <person name="Pethybridge S.J."/>
            <person name="Sun J."/>
            <person name="Steenkamp E.T."/>
            <person name="van der Nest M.A."/>
            <person name="van Wyk S."/>
            <person name="Wingfield M.J."/>
            <person name="Xiong C."/>
            <person name="Yue Q."/>
            <person name="Zhang X."/>
        </authorList>
    </citation>
    <scope>NUCLEOTIDE SEQUENCE [LARGE SCALE GENOMIC DNA]</scope>
    <source>
        <strain evidence="3 4">BP5796</strain>
    </source>
</reference>
<dbReference type="OrthoDB" id="1078367at2759"/>
<dbReference type="InterPro" id="IPR012340">
    <property type="entry name" value="NA-bd_OB-fold"/>
</dbReference>
<comment type="caution">
    <text evidence="3">The sequence shown here is derived from an EMBL/GenBank/DDBJ whole genome shotgun (WGS) entry which is preliminary data.</text>
</comment>